<keyword evidence="3" id="KW-1185">Reference proteome</keyword>
<accession>A0ABW8SM76</accession>
<reference evidence="2 3" key="1">
    <citation type="submission" date="2024-11" db="EMBL/GenBank/DDBJ databases">
        <authorList>
            <person name="Heng Y.C."/>
            <person name="Lim A.C.H."/>
            <person name="Lee J.K.Y."/>
            <person name="Kittelmann S."/>
        </authorList>
    </citation>
    <scope>NUCLEOTIDE SEQUENCE [LARGE SCALE GENOMIC DNA]</scope>
    <source>
        <strain evidence="2 3">WILCCON 0269</strain>
    </source>
</reference>
<gene>
    <name evidence="2" type="ORF">ACJDU8_15790</name>
</gene>
<sequence>MPIRIIDKDFNLLGEIDDYESLQFIRRFYKVGEFELHINVNKNNTDMLQEDNLILLGSSFNKVGIIMHRENSYDQNGEPTDALIIKGATLKGIMARRLIVPPVNGNGYDSQTGSIETILKAFVNNHVVNPTDIARKIPQVTIAQDQQRGNQDKWRSRFEVLSDKLDEIGEYATIGWDVTLDITNNTWVFDVIVGRNLTVNQDTLPPVIFSVDFNSINSRHYISSSLNAKNVGYAGGKGDDVDRLIQQIGEVEGLARIETFLDCSQAEDVTELTTQGQQKLDELQKVESLEVGIIPEGSFVYGQDYDLGDFITAQDRKLGITMNAQIIELKEIYETTGFSLEGTFGTNIPTLLTILKKNTKQIVR</sequence>
<feature type="domain" description="Gp28/Gp37-like" evidence="1">
    <location>
        <begin position="2"/>
        <end position="346"/>
    </location>
</feature>
<evidence type="ECO:0000259" key="1">
    <source>
        <dbReference type="Pfam" id="PF14594"/>
    </source>
</evidence>
<dbReference type="InterPro" id="IPR029432">
    <property type="entry name" value="Gp28/Gp37-like_dom"/>
</dbReference>
<dbReference type="Proteomes" id="UP001623660">
    <property type="component" value="Unassembled WGS sequence"/>
</dbReference>
<organism evidence="2 3">
    <name type="scientific">Candidatus Clostridium eludens</name>
    <dbReference type="NCBI Taxonomy" id="3381663"/>
    <lineage>
        <taxon>Bacteria</taxon>
        <taxon>Bacillati</taxon>
        <taxon>Bacillota</taxon>
        <taxon>Clostridia</taxon>
        <taxon>Eubacteriales</taxon>
        <taxon>Clostridiaceae</taxon>
        <taxon>Clostridium</taxon>
    </lineage>
</organism>
<dbReference type="EMBL" id="JBJHZX010000024">
    <property type="protein sequence ID" value="MFL0197009.1"/>
    <property type="molecule type" value="Genomic_DNA"/>
</dbReference>
<proteinExistence type="predicted"/>
<dbReference type="RefSeq" id="WP_406793154.1">
    <property type="nucleotide sequence ID" value="NZ_JBJHZX010000024.1"/>
</dbReference>
<protein>
    <submittedName>
        <fullName evidence="2">Siphovirus ReqiPepy6 Gp37-like family protein</fullName>
    </submittedName>
</protein>
<comment type="caution">
    <text evidence="2">The sequence shown here is derived from an EMBL/GenBank/DDBJ whole genome shotgun (WGS) entry which is preliminary data.</text>
</comment>
<name>A0ABW8SM76_9CLOT</name>
<evidence type="ECO:0000313" key="2">
    <source>
        <dbReference type="EMBL" id="MFL0197009.1"/>
    </source>
</evidence>
<dbReference type="Pfam" id="PF14594">
    <property type="entry name" value="Sipho_Gp37"/>
    <property type="match status" value="1"/>
</dbReference>
<evidence type="ECO:0000313" key="3">
    <source>
        <dbReference type="Proteomes" id="UP001623660"/>
    </source>
</evidence>